<evidence type="ECO:0000256" key="8">
    <source>
        <dbReference type="SAM" id="MobiDB-lite"/>
    </source>
</evidence>
<keyword evidence="5 7" id="KW-0802">TPR repeat</keyword>
<dbReference type="InterPro" id="IPR007192">
    <property type="entry name" value="APC8"/>
</dbReference>
<dbReference type="GO" id="GO:0045842">
    <property type="term" value="P:positive regulation of mitotic metaphase/anaphase transition"/>
    <property type="evidence" value="ECO:0007669"/>
    <property type="project" value="TreeGrafter"/>
</dbReference>
<keyword evidence="4" id="KW-0833">Ubl conjugation pathway</keyword>
<dbReference type="Pfam" id="PF13432">
    <property type="entry name" value="TPR_16"/>
    <property type="match status" value="1"/>
</dbReference>
<gene>
    <name evidence="10" type="ORF">D9619_001750</name>
</gene>
<evidence type="ECO:0000313" key="10">
    <source>
        <dbReference type="EMBL" id="KAF5321433.1"/>
    </source>
</evidence>
<evidence type="ECO:0000256" key="1">
    <source>
        <dbReference type="ARBA" id="ARBA00022618"/>
    </source>
</evidence>
<dbReference type="GO" id="GO:0005680">
    <property type="term" value="C:anaphase-promoting complex"/>
    <property type="evidence" value="ECO:0007669"/>
    <property type="project" value="InterPro"/>
</dbReference>
<dbReference type="PANTHER" id="PTHR12558">
    <property type="entry name" value="CELL DIVISION CYCLE 16,23,27"/>
    <property type="match status" value="1"/>
</dbReference>
<evidence type="ECO:0000256" key="2">
    <source>
        <dbReference type="ARBA" id="ARBA00022737"/>
    </source>
</evidence>
<feature type="repeat" description="TPR" evidence="7">
    <location>
        <begin position="373"/>
        <end position="406"/>
    </location>
</feature>
<sequence>MTSIAGVDAQTIEELRIASKECLDRGLLVAAKWSSELLLSISSTKRNLVRSGGSLATFSTSTPARSLSPAPPLHSFVEQSPTSPRIATQPAFQGPVPNLPLSQQVLETGTGNLPANTPEVQEDDSITAARACFEGREFYRATHILEKCTSSKAKFLRIYCQFIATEKRAQRDWHKLDNNRHQPPLPINEFLNRLLDLVKDSTDPWLLFLKALFLSRLSRREEAMESVLLSISGFKWNWSAWSLLGSCVGDGEELSSLLHLIPLPLDHPLVQIFQIKTLNELHNPSDHEISLCDRLLGPDFFPNSLWLMSMRACALYHLHDYGQAERQFEKILALDPNHIDDIDIYSNILYVQDNRLKLSKLAHEFLALDKDRPEICCLIGNHYSLRAEHEKAVKYFRRATQLDRTYLSAWTLMGHEYVEMKNSHAAIEAYRRAVDVNRKDYRAWYGLGQAYELLSMHHYSLHYYQRATALRPYDVRLWQAQGMCYEEIGRVQEAIECYKRALIPADPHEITINLKLARIYRSLNEHSEAVAYNRRVIEVCQADSRPVQDYAKSCLEVADYEMRVPDGDLNLAREYLELVAGSNAEDVGRAAEMLKLVKSMIHNRAAILPINRAETLFS</sequence>
<dbReference type="GO" id="GO:0016567">
    <property type="term" value="P:protein ubiquitination"/>
    <property type="evidence" value="ECO:0007669"/>
    <property type="project" value="TreeGrafter"/>
</dbReference>
<keyword evidence="6" id="KW-0131">Cell cycle</keyword>
<evidence type="ECO:0000313" key="11">
    <source>
        <dbReference type="Proteomes" id="UP000567179"/>
    </source>
</evidence>
<dbReference type="AlphaFoldDB" id="A0A8H5F300"/>
<name>A0A8H5F300_9AGAR</name>
<evidence type="ECO:0000256" key="4">
    <source>
        <dbReference type="ARBA" id="ARBA00022786"/>
    </source>
</evidence>
<feature type="repeat" description="TPR" evidence="7">
    <location>
        <begin position="475"/>
        <end position="508"/>
    </location>
</feature>
<dbReference type="SUPFAM" id="SSF48452">
    <property type="entry name" value="TPR-like"/>
    <property type="match status" value="2"/>
</dbReference>
<dbReference type="Pfam" id="PF13414">
    <property type="entry name" value="TPR_11"/>
    <property type="match status" value="1"/>
</dbReference>
<evidence type="ECO:0000259" key="9">
    <source>
        <dbReference type="Pfam" id="PF04049"/>
    </source>
</evidence>
<keyword evidence="2" id="KW-0677">Repeat</keyword>
<feature type="repeat" description="TPR" evidence="7">
    <location>
        <begin position="441"/>
        <end position="474"/>
    </location>
</feature>
<dbReference type="InterPro" id="IPR011990">
    <property type="entry name" value="TPR-like_helical_dom_sf"/>
</dbReference>
<evidence type="ECO:0000256" key="6">
    <source>
        <dbReference type="ARBA" id="ARBA00023306"/>
    </source>
</evidence>
<reference evidence="10 11" key="1">
    <citation type="journal article" date="2020" name="ISME J.">
        <title>Uncovering the hidden diversity of litter-decomposition mechanisms in mushroom-forming fungi.</title>
        <authorList>
            <person name="Floudas D."/>
            <person name="Bentzer J."/>
            <person name="Ahren D."/>
            <person name="Johansson T."/>
            <person name="Persson P."/>
            <person name="Tunlid A."/>
        </authorList>
    </citation>
    <scope>NUCLEOTIDE SEQUENCE [LARGE SCALE GENOMIC DNA]</scope>
    <source>
        <strain evidence="10 11">CBS 101986</strain>
    </source>
</reference>
<keyword evidence="1" id="KW-0132">Cell division</keyword>
<organism evidence="10 11">
    <name type="scientific">Psilocybe cf. subviscida</name>
    <dbReference type="NCBI Taxonomy" id="2480587"/>
    <lineage>
        <taxon>Eukaryota</taxon>
        <taxon>Fungi</taxon>
        <taxon>Dikarya</taxon>
        <taxon>Basidiomycota</taxon>
        <taxon>Agaricomycotina</taxon>
        <taxon>Agaricomycetes</taxon>
        <taxon>Agaricomycetidae</taxon>
        <taxon>Agaricales</taxon>
        <taxon>Agaricineae</taxon>
        <taxon>Strophariaceae</taxon>
        <taxon>Psilocybe</taxon>
    </lineage>
</organism>
<dbReference type="Pfam" id="PF13181">
    <property type="entry name" value="TPR_8"/>
    <property type="match status" value="2"/>
</dbReference>
<feature type="domain" description="Cdc23" evidence="9">
    <location>
        <begin position="13"/>
        <end position="312"/>
    </location>
</feature>
<dbReference type="GO" id="GO:0051301">
    <property type="term" value="P:cell division"/>
    <property type="evidence" value="ECO:0007669"/>
    <property type="project" value="UniProtKB-KW"/>
</dbReference>
<feature type="repeat" description="TPR" evidence="7">
    <location>
        <begin position="407"/>
        <end position="440"/>
    </location>
</feature>
<dbReference type="Pfam" id="PF04049">
    <property type="entry name" value="ANAPC8"/>
    <property type="match status" value="1"/>
</dbReference>
<feature type="region of interest" description="Disordered" evidence="8">
    <location>
        <begin position="60"/>
        <end position="80"/>
    </location>
</feature>
<evidence type="ECO:0000256" key="3">
    <source>
        <dbReference type="ARBA" id="ARBA00022776"/>
    </source>
</evidence>
<dbReference type="Gene3D" id="1.25.40.10">
    <property type="entry name" value="Tetratricopeptide repeat domain"/>
    <property type="match status" value="2"/>
</dbReference>
<dbReference type="GO" id="GO:0031145">
    <property type="term" value="P:anaphase-promoting complex-dependent catabolic process"/>
    <property type="evidence" value="ECO:0007669"/>
    <property type="project" value="TreeGrafter"/>
</dbReference>
<dbReference type="EMBL" id="JAACJJ010000028">
    <property type="protein sequence ID" value="KAF5321433.1"/>
    <property type="molecule type" value="Genomic_DNA"/>
</dbReference>
<evidence type="ECO:0000256" key="5">
    <source>
        <dbReference type="ARBA" id="ARBA00022803"/>
    </source>
</evidence>
<protein>
    <recommendedName>
        <fullName evidence="9">Cdc23 domain-containing protein</fullName>
    </recommendedName>
</protein>
<dbReference type="PANTHER" id="PTHR12558:SF10">
    <property type="entry name" value="CELL DIVISION CYCLE PROTEIN 23 HOMOLOG"/>
    <property type="match status" value="1"/>
</dbReference>
<proteinExistence type="predicted"/>
<keyword evidence="3" id="KW-0498">Mitosis</keyword>
<comment type="caution">
    <text evidence="10">The sequence shown here is derived from an EMBL/GenBank/DDBJ whole genome shotgun (WGS) entry which is preliminary data.</text>
</comment>
<evidence type="ECO:0000256" key="7">
    <source>
        <dbReference type="PROSITE-ProRule" id="PRU00339"/>
    </source>
</evidence>
<dbReference type="InterPro" id="IPR019734">
    <property type="entry name" value="TPR_rpt"/>
</dbReference>
<dbReference type="SMART" id="SM00028">
    <property type="entry name" value="TPR"/>
    <property type="match status" value="6"/>
</dbReference>
<dbReference type="Proteomes" id="UP000567179">
    <property type="component" value="Unassembled WGS sequence"/>
</dbReference>
<accession>A0A8H5F300</accession>
<dbReference type="PROSITE" id="PS50005">
    <property type="entry name" value="TPR"/>
    <property type="match status" value="4"/>
</dbReference>
<keyword evidence="11" id="KW-1185">Reference proteome</keyword>
<dbReference type="OrthoDB" id="10262026at2759"/>